<reference evidence="1" key="1">
    <citation type="journal article" date="2021" name="Proc. Natl. Acad. Sci. U.S.A.">
        <title>A Catalog of Tens of Thousands of Viruses from Human Metagenomes Reveals Hidden Associations with Chronic Diseases.</title>
        <authorList>
            <person name="Tisza M.J."/>
            <person name="Buck C.B."/>
        </authorList>
    </citation>
    <scope>NUCLEOTIDE SEQUENCE</scope>
    <source>
        <strain evidence="1">CtMkg9</strain>
    </source>
</reference>
<accession>A0A8S5PGE1</accession>
<name>A0A8S5PGE1_9CAUD</name>
<dbReference type="EMBL" id="BK015410">
    <property type="protein sequence ID" value="DAE05449.1"/>
    <property type="molecule type" value="Genomic_DNA"/>
</dbReference>
<sequence length="141" mass="16742">MAEEKAMIEKVRDYMAKCPHLDKYAELNVEYLIDKVKAYSINENAGYNPILHSFLKGSERQFLFTFDSKLHWNEDIQNNIDNSKTFEDIRDWLENNKKEKKFPDIHGVYDIGATTNGYIFATNANEAIYRIQCFLYYFKEE</sequence>
<proteinExistence type="predicted"/>
<organism evidence="1">
    <name type="scientific">Siphoviridae sp. ctMkg9</name>
    <dbReference type="NCBI Taxonomy" id="2825463"/>
    <lineage>
        <taxon>Viruses</taxon>
        <taxon>Duplodnaviria</taxon>
        <taxon>Heunggongvirae</taxon>
        <taxon>Uroviricota</taxon>
        <taxon>Caudoviricetes</taxon>
    </lineage>
</organism>
<evidence type="ECO:0000313" key="1">
    <source>
        <dbReference type="EMBL" id="DAE05449.1"/>
    </source>
</evidence>
<protein>
    <submittedName>
        <fullName evidence="1">Minor capsid protein from bacteriophage</fullName>
    </submittedName>
</protein>